<evidence type="ECO:0000313" key="3">
    <source>
        <dbReference type="Proteomes" id="UP000030669"/>
    </source>
</evidence>
<feature type="region of interest" description="Disordered" evidence="1">
    <location>
        <begin position="43"/>
        <end position="65"/>
    </location>
</feature>
<accession>S7Q0Z6</accession>
<evidence type="ECO:0000256" key="1">
    <source>
        <dbReference type="SAM" id="MobiDB-lite"/>
    </source>
</evidence>
<reference evidence="2 3" key="1">
    <citation type="journal article" date="2012" name="Science">
        <title>The Paleozoic origin of enzymatic lignin decomposition reconstructed from 31 fungal genomes.</title>
        <authorList>
            <person name="Floudas D."/>
            <person name="Binder M."/>
            <person name="Riley R."/>
            <person name="Barry K."/>
            <person name="Blanchette R.A."/>
            <person name="Henrissat B."/>
            <person name="Martinez A.T."/>
            <person name="Otillar R."/>
            <person name="Spatafora J.W."/>
            <person name="Yadav J.S."/>
            <person name="Aerts A."/>
            <person name="Benoit I."/>
            <person name="Boyd A."/>
            <person name="Carlson A."/>
            <person name="Copeland A."/>
            <person name="Coutinho P.M."/>
            <person name="de Vries R.P."/>
            <person name="Ferreira P."/>
            <person name="Findley K."/>
            <person name="Foster B."/>
            <person name="Gaskell J."/>
            <person name="Glotzer D."/>
            <person name="Gorecki P."/>
            <person name="Heitman J."/>
            <person name="Hesse C."/>
            <person name="Hori C."/>
            <person name="Igarashi K."/>
            <person name="Jurgens J.A."/>
            <person name="Kallen N."/>
            <person name="Kersten P."/>
            <person name="Kohler A."/>
            <person name="Kuees U."/>
            <person name="Kumar T.K.A."/>
            <person name="Kuo A."/>
            <person name="LaButti K."/>
            <person name="Larrondo L.F."/>
            <person name="Lindquist E."/>
            <person name="Ling A."/>
            <person name="Lombard V."/>
            <person name="Lucas S."/>
            <person name="Lundell T."/>
            <person name="Martin R."/>
            <person name="McLaughlin D.J."/>
            <person name="Morgenstern I."/>
            <person name="Morin E."/>
            <person name="Murat C."/>
            <person name="Nagy L.G."/>
            <person name="Nolan M."/>
            <person name="Ohm R.A."/>
            <person name="Patyshakuliyeva A."/>
            <person name="Rokas A."/>
            <person name="Ruiz-Duenas F.J."/>
            <person name="Sabat G."/>
            <person name="Salamov A."/>
            <person name="Samejima M."/>
            <person name="Schmutz J."/>
            <person name="Slot J.C."/>
            <person name="St John F."/>
            <person name="Stenlid J."/>
            <person name="Sun H."/>
            <person name="Sun S."/>
            <person name="Syed K."/>
            <person name="Tsang A."/>
            <person name="Wiebenga A."/>
            <person name="Young D."/>
            <person name="Pisabarro A."/>
            <person name="Eastwood D.C."/>
            <person name="Martin F."/>
            <person name="Cullen D."/>
            <person name="Grigoriev I.V."/>
            <person name="Hibbett D.S."/>
        </authorList>
    </citation>
    <scope>NUCLEOTIDE SEQUENCE [LARGE SCALE GENOMIC DNA]</scope>
    <source>
        <strain evidence="2 3">ATCC 11539</strain>
    </source>
</reference>
<dbReference type="RefSeq" id="XP_007868474.1">
    <property type="nucleotide sequence ID" value="XM_007870283.1"/>
</dbReference>
<dbReference type="GeneID" id="19309685"/>
<evidence type="ECO:0000313" key="2">
    <source>
        <dbReference type="EMBL" id="EPQ53187.1"/>
    </source>
</evidence>
<sequence>MRLAQTVSAPWGSHHISRVDQILPEAKSIGTLDGARYVRQENSPENMHVSRSPVAPSSSAQHRIPQFGEQDTVSLARQRSMTLSPVDPQYQEHTLVIVQVRLLSQVQISVFTPGPKCLRSVAIIHSNRSFPNRVCQTGSIPEVKLAVDITVGHVLEQAALEVPT</sequence>
<dbReference type="EMBL" id="KB469306">
    <property type="protein sequence ID" value="EPQ53187.1"/>
    <property type="molecule type" value="Genomic_DNA"/>
</dbReference>
<dbReference type="HOGENOM" id="CLU_1619203_0_0_1"/>
<proteinExistence type="predicted"/>
<gene>
    <name evidence="2" type="ORF">GLOTRDRAFT_95195</name>
</gene>
<organism evidence="2 3">
    <name type="scientific">Gloeophyllum trabeum (strain ATCC 11539 / FP-39264 / Madison 617)</name>
    <name type="common">Brown rot fungus</name>
    <dbReference type="NCBI Taxonomy" id="670483"/>
    <lineage>
        <taxon>Eukaryota</taxon>
        <taxon>Fungi</taxon>
        <taxon>Dikarya</taxon>
        <taxon>Basidiomycota</taxon>
        <taxon>Agaricomycotina</taxon>
        <taxon>Agaricomycetes</taxon>
        <taxon>Gloeophyllales</taxon>
        <taxon>Gloeophyllaceae</taxon>
        <taxon>Gloeophyllum</taxon>
    </lineage>
</organism>
<name>S7Q0Z6_GLOTA</name>
<keyword evidence="3" id="KW-1185">Reference proteome</keyword>
<feature type="compositionally biased region" description="Low complexity" evidence="1">
    <location>
        <begin position="49"/>
        <end position="60"/>
    </location>
</feature>
<dbReference type="Proteomes" id="UP000030669">
    <property type="component" value="Unassembled WGS sequence"/>
</dbReference>
<dbReference type="KEGG" id="gtr:GLOTRDRAFT_95195"/>
<protein>
    <submittedName>
        <fullName evidence="2">Uncharacterized protein</fullName>
    </submittedName>
</protein>
<dbReference type="AlphaFoldDB" id="S7Q0Z6"/>